<dbReference type="Pfam" id="PF11392">
    <property type="entry name" value="AllH"/>
    <property type="match status" value="1"/>
</dbReference>
<dbReference type="EMBL" id="JACKXE010000001">
    <property type="protein sequence ID" value="MBB6629071.1"/>
    <property type="molecule type" value="Genomic_DNA"/>
</dbReference>
<keyword evidence="2" id="KW-1185">Reference proteome</keyword>
<proteinExistence type="predicted"/>
<sequence>MPSPSVLAVSAPDRVRRRLAAAPDGPRRVLHRGRHAVYVDLDGRCVGLVAASATQVPCALRSSTPDLVDVPGGSAYLRGGVLHLDGTPLVVGRVHDVRVARPDSEGAFRNTAGSVFRQATPPAPVAELVGGGPALRIDAASAARLVGLGGGLTPLGDDLLCGWLALHRAAGVATPAVDAAVTAALPRTTLLSATLLECALLGEALPELSAYVVALGTPREAAAAAALLAVGHTSGAGLLHGAHLALADLARTDAAHVPAPSPDPSGAAA</sequence>
<name>A0A7X0RIQ6_9ACTN</name>
<comment type="caution">
    <text evidence="1">The sequence shown here is derived from an EMBL/GenBank/DDBJ whole genome shotgun (WGS) entry which is preliminary data.</text>
</comment>
<gene>
    <name evidence="1" type="ORF">H5V45_17220</name>
</gene>
<evidence type="ECO:0000313" key="1">
    <source>
        <dbReference type="EMBL" id="MBB6629071.1"/>
    </source>
</evidence>
<dbReference type="AlphaFoldDB" id="A0A7X0RIQ6"/>
<organism evidence="1 2">
    <name type="scientific">Nocardioides luti</name>
    <dbReference type="NCBI Taxonomy" id="2761101"/>
    <lineage>
        <taxon>Bacteria</taxon>
        <taxon>Bacillati</taxon>
        <taxon>Actinomycetota</taxon>
        <taxon>Actinomycetes</taxon>
        <taxon>Propionibacteriales</taxon>
        <taxon>Nocardioidaceae</taxon>
        <taxon>Nocardioides</taxon>
    </lineage>
</organism>
<dbReference type="Proteomes" id="UP000523955">
    <property type="component" value="Unassembled WGS sequence"/>
</dbReference>
<reference evidence="1 2" key="1">
    <citation type="submission" date="2020-08" db="EMBL/GenBank/DDBJ databases">
        <authorList>
            <person name="Seo M.-J."/>
        </authorList>
    </citation>
    <scope>NUCLEOTIDE SEQUENCE [LARGE SCALE GENOMIC DNA]</scope>
    <source>
        <strain evidence="1 2">KIGAM211</strain>
    </source>
</reference>
<dbReference type="RefSeq" id="WP_185254064.1">
    <property type="nucleotide sequence ID" value="NZ_JACKXE010000001.1"/>
</dbReference>
<dbReference type="InterPro" id="IPR021530">
    <property type="entry name" value="AllH-like"/>
</dbReference>
<protein>
    <submittedName>
        <fullName evidence="1">DUF2877 domain-containing protein</fullName>
    </submittedName>
</protein>
<accession>A0A7X0RIQ6</accession>
<evidence type="ECO:0000313" key="2">
    <source>
        <dbReference type="Proteomes" id="UP000523955"/>
    </source>
</evidence>